<dbReference type="Pfam" id="PF13868">
    <property type="entry name" value="TPH"/>
    <property type="match status" value="1"/>
</dbReference>
<evidence type="ECO:0000259" key="10">
    <source>
        <dbReference type="Pfam" id="PF13868"/>
    </source>
</evidence>
<evidence type="ECO:0000256" key="6">
    <source>
        <dbReference type="ARBA" id="ARBA00034116"/>
    </source>
</evidence>
<evidence type="ECO:0000256" key="4">
    <source>
        <dbReference type="ARBA" id="ARBA00023069"/>
    </source>
</evidence>
<reference evidence="11" key="1">
    <citation type="submission" date="2025-08" db="UniProtKB">
        <authorList>
            <consortium name="Ensembl"/>
        </authorList>
    </citation>
    <scope>IDENTIFICATION</scope>
</reference>
<keyword evidence="4" id="KW-0969">Cilium</keyword>
<evidence type="ECO:0000256" key="7">
    <source>
        <dbReference type="ARBA" id="ARBA00034142"/>
    </source>
</evidence>
<evidence type="ECO:0000256" key="2">
    <source>
        <dbReference type="ARBA" id="ARBA00022846"/>
    </source>
</evidence>
<dbReference type="Proteomes" id="UP000261360">
    <property type="component" value="Unplaced"/>
</dbReference>
<evidence type="ECO:0000256" key="1">
    <source>
        <dbReference type="ARBA" id="ARBA00004230"/>
    </source>
</evidence>
<feature type="coiled-coil region" evidence="8">
    <location>
        <begin position="119"/>
        <end position="169"/>
    </location>
</feature>
<dbReference type="InterPro" id="IPR033253">
    <property type="entry name" value="CFAP45"/>
</dbReference>
<dbReference type="GeneTree" id="ENSGT00730000111174"/>
<feature type="region of interest" description="Disordered" evidence="9">
    <location>
        <begin position="526"/>
        <end position="546"/>
    </location>
</feature>
<dbReference type="PANTHER" id="PTHR15504">
    <property type="entry name" value="NASOPHARYNGEAL EPITHELIUM SPECIFIC PROTEIN 1"/>
    <property type="match status" value="1"/>
</dbReference>
<keyword evidence="2" id="KW-0282">Flagellum</keyword>
<organism evidence="11 12">
    <name type="scientific">Seriola lalandi dorsalis</name>
    <dbReference type="NCBI Taxonomy" id="1841481"/>
    <lineage>
        <taxon>Eukaryota</taxon>
        <taxon>Metazoa</taxon>
        <taxon>Chordata</taxon>
        <taxon>Craniata</taxon>
        <taxon>Vertebrata</taxon>
        <taxon>Euteleostomi</taxon>
        <taxon>Actinopterygii</taxon>
        <taxon>Neopterygii</taxon>
        <taxon>Teleostei</taxon>
        <taxon>Neoteleostei</taxon>
        <taxon>Acanthomorphata</taxon>
        <taxon>Carangaria</taxon>
        <taxon>Carangiformes</taxon>
        <taxon>Carangidae</taxon>
        <taxon>Seriola</taxon>
    </lineage>
</organism>
<reference evidence="11" key="2">
    <citation type="submission" date="2025-09" db="UniProtKB">
        <authorList>
            <consortium name="Ensembl"/>
        </authorList>
    </citation>
    <scope>IDENTIFICATION</scope>
</reference>
<dbReference type="STRING" id="1841481.ENSSLDP00000010313"/>
<evidence type="ECO:0000313" key="12">
    <source>
        <dbReference type="Proteomes" id="UP000261360"/>
    </source>
</evidence>
<dbReference type="Ensembl" id="ENSSLDT00000010689.1">
    <property type="protein sequence ID" value="ENSSLDP00000010313.1"/>
    <property type="gene ID" value="ENSSLDG00000008221.1"/>
</dbReference>
<sequence>MPHSKPTSKKYQKGETIQIITRDQIRSIKIPRDPSDSINLPSAEFKRIISASQVTTKEETEALKEAYRRKKEAEFKAAEERKRQLYEIDLSRTENPALADLERDAQKWSEYLMKRVNAEMEQEEEIKNLNKLILNAQCQSIRDQQIQEKKKIQAKLSKEERRLDAMMEVDRLKALETEGQIEELQKKQRVKGMQQLHHQIQVRLEEKQLQDVTKELERQHMQETQEKMNLEDLEALEKKKLQQQRLHMEVMRINAENIQAKEQRREEERLADLRIMEYNQRKLEQEAEYEAEQKRVKREKESVISRLRTRQEKVKDYMAEQNERHARRIQEISDRQWRREQKELALKKAQEEAMLRAARMEQVHCKERFLSMEAGRERADFNRVLKVQEQALVRQKEMEEKQREKALRHADTIRQQIREHELSAIAKRREIFQQAHELTNEDHERLVRLNEVKETKLKKLRTMGLSEKCCKEVERKARDCTQNPQCEEQQNLPMMHKKSSEADLSTTFLPPISNPAKDTVRNLQYSDSNTCLPPIRNALPQRSRNQ</sequence>
<evidence type="ECO:0000313" key="11">
    <source>
        <dbReference type="Ensembl" id="ENSSLDP00000010313.1"/>
    </source>
</evidence>
<accession>A0A3B4XD65</accession>
<dbReference type="PANTHER" id="PTHR15504:SF0">
    <property type="entry name" value="CILIA- AND FLAGELLA-ASSOCIATED PROTEIN 45"/>
    <property type="match status" value="1"/>
</dbReference>
<dbReference type="GO" id="GO:0031514">
    <property type="term" value="C:motile cilium"/>
    <property type="evidence" value="ECO:0007669"/>
    <property type="project" value="UniProtKB-SubCell"/>
</dbReference>
<evidence type="ECO:0000256" key="9">
    <source>
        <dbReference type="SAM" id="MobiDB-lite"/>
    </source>
</evidence>
<keyword evidence="5" id="KW-0966">Cell projection</keyword>
<evidence type="ECO:0000256" key="5">
    <source>
        <dbReference type="ARBA" id="ARBA00023273"/>
    </source>
</evidence>
<evidence type="ECO:0000256" key="8">
    <source>
        <dbReference type="SAM" id="Coils"/>
    </source>
</evidence>
<keyword evidence="3 8" id="KW-0175">Coiled coil</keyword>
<proteinExistence type="inferred from homology"/>
<comment type="similarity">
    <text evidence="6">Belongs to the CFAP45 family.</text>
</comment>
<keyword evidence="12" id="KW-1185">Reference proteome</keyword>
<feature type="coiled-coil region" evidence="8">
    <location>
        <begin position="202"/>
        <end position="302"/>
    </location>
</feature>
<evidence type="ECO:0000256" key="3">
    <source>
        <dbReference type="ARBA" id="ARBA00023054"/>
    </source>
</evidence>
<comment type="subcellular location">
    <subcellularLocation>
        <location evidence="1">Cell projection</location>
        <location evidence="1">Cilium</location>
        <location evidence="1">Flagellum</location>
    </subcellularLocation>
</comment>
<dbReference type="AlphaFoldDB" id="A0A3B4XD65"/>
<feature type="domain" description="Trichohyalin-plectin-homology" evidence="10">
    <location>
        <begin position="120"/>
        <end position="465"/>
    </location>
</feature>
<protein>
    <recommendedName>
        <fullName evidence="7">Cilia- and flagella-associated protein 45</fullName>
    </recommendedName>
</protein>
<name>A0A3B4XD65_SERLL</name>
<dbReference type="InterPro" id="IPR043597">
    <property type="entry name" value="TPH_dom"/>
</dbReference>